<protein>
    <recommendedName>
        <fullName evidence="4">1,4-alpha-glucan branching enzyme</fullName>
        <ecNumber evidence="4">2.4.1.18</ecNumber>
    </recommendedName>
</protein>
<comment type="similarity">
    <text evidence="3">Belongs to the glycosyl hydrolase 13 family. GlgB subfamily.</text>
</comment>
<comment type="function">
    <text evidence="2">Catalyzes the formation of the alpha-1,6-glucosidic linkages in glycogen by scission of a 1,4-alpha-linked oligosaccharide from growing alpha-1,4-glucan chains and the subsequent attachment of the oligosaccharide to the alpha-1,6 position.</text>
</comment>
<dbReference type="EMBL" id="CP076724">
    <property type="protein sequence ID" value="QWV98776.1"/>
    <property type="molecule type" value="Genomic_DNA"/>
</dbReference>
<name>A0ABX8JNP2_9BACT</name>
<dbReference type="PANTHER" id="PTHR43651">
    <property type="entry name" value="1,4-ALPHA-GLUCAN-BRANCHING ENZYME"/>
    <property type="match status" value="1"/>
</dbReference>
<evidence type="ECO:0000259" key="6">
    <source>
        <dbReference type="SMART" id="SM00642"/>
    </source>
</evidence>
<comment type="catalytic activity">
    <reaction evidence="1">
        <text>Transfers a segment of a (1-&gt;4)-alpha-D-glucan chain to a primary hydroxy group in a similar glucan chain.</text>
        <dbReference type="EC" id="2.4.1.18"/>
    </reaction>
</comment>
<gene>
    <name evidence="7" type="ORF">KP005_05680</name>
</gene>
<dbReference type="InterPro" id="IPR006048">
    <property type="entry name" value="A-amylase/branching_C"/>
</dbReference>
<organism evidence="7 8">
    <name type="scientific">Geomonas diazotrophica</name>
    <dbReference type="NCBI Taxonomy" id="2843197"/>
    <lineage>
        <taxon>Bacteria</taxon>
        <taxon>Pseudomonadati</taxon>
        <taxon>Thermodesulfobacteriota</taxon>
        <taxon>Desulfuromonadia</taxon>
        <taxon>Geobacterales</taxon>
        <taxon>Geobacteraceae</taxon>
        <taxon>Geomonas</taxon>
    </lineage>
</organism>
<dbReference type="Pfam" id="PF00128">
    <property type="entry name" value="Alpha-amylase"/>
    <property type="match status" value="2"/>
</dbReference>
<accession>A0ABX8JNP2</accession>
<dbReference type="Proteomes" id="UP000683493">
    <property type="component" value="Chromosome"/>
</dbReference>
<evidence type="ECO:0000256" key="3">
    <source>
        <dbReference type="ARBA" id="ARBA00009000"/>
    </source>
</evidence>
<evidence type="ECO:0000313" key="7">
    <source>
        <dbReference type="EMBL" id="QWV98776.1"/>
    </source>
</evidence>
<keyword evidence="8" id="KW-1185">Reference proteome</keyword>
<dbReference type="PIRSF" id="PIRSF000463">
    <property type="entry name" value="GlgB"/>
    <property type="match status" value="1"/>
</dbReference>
<dbReference type="Pfam" id="PF02806">
    <property type="entry name" value="Alpha-amylase_C"/>
    <property type="match status" value="1"/>
</dbReference>
<evidence type="ECO:0000256" key="4">
    <source>
        <dbReference type="ARBA" id="ARBA00012541"/>
    </source>
</evidence>
<dbReference type="InterPro" id="IPR004193">
    <property type="entry name" value="Glyco_hydro_13_N"/>
</dbReference>
<dbReference type="InterPro" id="IPR037439">
    <property type="entry name" value="Branching_enzy"/>
</dbReference>
<sequence length="660" mass="74839">MTLTTEGTERYASDYRMQQLGVFRVEDGVRFRAWLPFAGDVKLVLYDDDRNERIYPMLNEWNDCWSVTVAGVKEGQQYVYRVDGRDKSDPRAQAMVGAADNSIVHLGEYEWKVNDFRMAPWNELVIYQMHTGTYPDKTVESSELLKGVLDDLWYLQKLGVNAIQLLPTTEFATERSWGYNPAGLYAVEADYGGPRALKQFVDAAHARGIAVLIDVVYNHLNPAGPKSLWQITPWQQPFSVGGGPLQEGGGVYFYNDPRAVTPWGSRPDYGRPQVRDYLRDNLMMWLLEYRIDGVRFDSVVNIRNAKGNNNDPANDLPDGWRMLQEMNNCVRAEHPRRNLLTIAEDLQGNEWIVKDTGSGGAGFGAQWDAAFIGVSRDQLAKTWDGDRNMHEIRRIIEGRYGTDRYQRVVAIETHDQAAHLRLTDCIDFGRVDESWLVRKRIGLGTALMMTAPGMQMFLQGQELLEWRKFGDDRAVSGVDWNRFCEIDKECRSCLNSRLKCLSATGGPCEKAISCSDCPDLPERCAPEGKFSGTFRLYQDLIRLRRNWHDNTRGLRGQHLNVFHVNDTDKLVAFHRWDAGGGGDDVVVILNFANRSYDSYTLGFPRGGMWQVRFNSDSRDYDQGFGNHPSFATEAHPASRDGLSFQGSIGIAPYSALILSQ</sequence>
<dbReference type="CDD" id="cd11325">
    <property type="entry name" value="AmyAc_GTHase"/>
    <property type="match status" value="1"/>
</dbReference>
<dbReference type="InterPro" id="IPR006047">
    <property type="entry name" value="GH13_cat_dom"/>
</dbReference>
<feature type="domain" description="Glycosyl hydrolase family 13 catalytic" evidence="6">
    <location>
        <begin position="128"/>
        <end position="491"/>
    </location>
</feature>
<keyword evidence="5" id="KW-0808">Transferase</keyword>
<evidence type="ECO:0000256" key="1">
    <source>
        <dbReference type="ARBA" id="ARBA00000826"/>
    </source>
</evidence>
<dbReference type="Pfam" id="PF02922">
    <property type="entry name" value="CBM_48"/>
    <property type="match status" value="1"/>
</dbReference>
<dbReference type="SMART" id="SM00642">
    <property type="entry name" value="Aamy"/>
    <property type="match status" value="1"/>
</dbReference>
<evidence type="ECO:0000313" key="8">
    <source>
        <dbReference type="Proteomes" id="UP000683493"/>
    </source>
</evidence>
<dbReference type="EC" id="2.4.1.18" evidence="4"/>
<proteinExistence type="inferred from homology"/>
<reference evidence="7 8" key="1">
    <citation type="submission" date="2021-06" db="EMBL/GenBank/DDBJ databases">
        <title>Gemonas diversity in paddy soil.</title>
        <authorList>
            <person name="Liu G."/>
        </authorList>
    </citation>
    <scope>NUCLEOTIDE SEQUENCE [LARGE SCALE GENOMIC DNA]</scope>
    <source>
        <strain evidence="7 8">RG29</strain>
    </source>
</reference>
<dbReference type="PANTHER" id="PTHR43651:SF11">
    <property type="entry name" value="MALTO-OLIGOSYLTREHALOSE TREHALOHYDROLASE"/>
    <property type="match status" value="1"/>
</dbReference>
<evidence type="ECO:0000256" key="2">
    <source>
        <dbReference type="ARBA" id="ARBA00002953"/>
    </source>
</evidence>
<evidence type="ECO:0000256" key="5">
    <source>
        <dbReference type="ARBA" id="ARBA00022679"/>
    </source>
</evidence>